<evidence type="ECO:0000313" key="3">
    <source>
        <dbReference type="Proteomes" id="UP001163046"/>
    </source>
</evidence>
<feature type="region of interest" description="Disordered" evidence="1">
    <location>
        <begin position="13"/>
        <end position="93"/>
    </location>
</feature>
<comment type="caution">
    <text evidence="2">The sequence shown here is derived from an EMBL/GenBank/DDBJ whole genome shotgun (WGS) entry which is preliminary data.</text>
</comment>
<evidence type="ECO:0000313" key="2">
    <source>
        <dbReference type="EMBL" id="KAJ7335963.1"/>
    </source>
</evidence>
<feature type="compositionally biased region" description="Basic residues" evidence="1">
    <location>
        <begin position="59"/>
        <end position="72"/>
    </location>
</feature>
<dbReference type="AlphaFoldDB" id="A0A9W9YDL6"/>
<protein>
    <submittedName>
        <fullName evidence="2">Uncharacterized protein</fullName>
    </submittedName>
</protein>
<evidence type="ECO:0000256" key="1">
    <source>
        <dbReference type="SAM" id="MobiDB-lite"/>
    </source>
</evidence>
<keyword evidence="3" id="KW-1185">Reference proteome</keyword>
<reference evidence="2" key="1">
    <citation type="submission" date="2023-01" db="EMBL/GenBank/DDBJ databases">
        <title>Genome assembly of the deep-sea coral Lophelia pertusa.</title>
        <authorList>
            <person name="Herrera S."/>
            <person name="Cordes E."/>
        </authorList>
    </citation>
    <scope>NUCLEOTIDE SEQUENCE</scope>
    <source>
        <strain evidence="2">USNM1676648</strain>
        <tissue evidence="2">Polyp</tissue>
    </source>
</reference>
<gene>
    <name evidence="2" type="ORF">OS493_013326</name>
</gene>
<accession>A0A9W9YDL6</accession>
<name>A0A9W9YDL6_9CNID</name>
<organism evidence="2 3">
    <name type="scientific">Desmophyllum pertusum</name>
    <dbReference type="NCBI Taxonomy" id="174260"/>
    <lineage>
        <taxon>Eukaryota</taxon>
        <taxon>Metazoa</taxon>
        <taxon>Cnidaria</taxon>
        <taxon>Anthozoa</taxon>
        <taxon>Hexacorallia</taxon>
        <taxon>Scleractinia</taxon>
        <taxon>Caryophylliina</taxon>
        <taxon>Caryophylliidae</taxon>
        <taxon>Desmophyllum</taxon>
    </lineage>
</organism>
<dbReference type="EMBL" id="MU827783">
    <property type="protein sequence ID" value="KAJ7335963.1"/>
    <property type="molecule type" value="Genomic_DNA"/>
</dbReference>
<dbReference type="Proteomes" id="UP001163046">
    <property type="component" value="Unassembled WGS sequence"/>
</dbReference>
<sequence>MTFSCFYTDISTTSEQVASIQPPAEKSEVPAEETPPQEEKKPVAQFEPPSKTELSPTGKSRKKDRRKRKRPPKISVKDEMIRAAGMSLMTAVN</sequence>
<proteinExistence type="predicted"/>